<feature type="active site" evidence="9">
    <location>
        <position position="151"/>
    </location>
</feature>
<proteinExistence type="inferred from homology"/>
<evidence type="ECO:0000313" key="12">
    <source>
        <dbReference type="EMBL" id="EAS47030.1"/>
    </source>
</evidence>
<dbReference type="PROSITE" id="PS00855">
    <property type="entry name" value="SPASE_II"/>
    <property type="match status" value="1"/>
</dbReference>
<dbReference type="GO" id="GO:0006508">
    <property type="term" value="P:proteolysis"/>
    <property type="evidence" value="ECO:0007669"/>
    <property type="project" value="UniProtKB-KW"/>
</dbReference>
<dbReference type="PANTHER" id="PTHR33695:SF1">
    <property type="entry name" value="LIPOPROTEIN SIGNAL PEPTIDASE"/>
    <property type="match status" value="1"/>
</dbReference>
<evidence type="ECO:0000256" key="8">
    <source>
        <dbReference type="ARBA" id="ARBA00023136"/>
    </source>
</evidence>
<keyword evidence="5 9" id="KW-0064">Aspartyl protease</keyword>
<dbReference type="EC" id="3.4.23.36" evidence="9"/>
<evidence type="ECO:0000256" key="6">
    <source>
        <dbReference type="ARBA" id="ARBA00022801"/>
    </source>
</evidence>
<evidence type="ECO:0000256" key="10">
    <source>
        <dbReference type="RuleBase" id="RU000594"/>
    </source>
</evidence>
<comment type="function">
    <text evidence="9 10">This protein specifically catalyzes the removal of signal peptides from prolipoproteins.</text>
</comment>
<comment type="similarity">
    <text evidence="1 9 11">Belongs to the peptidase A8 family.</text>
</comment>
<protein>
    <recommendedName>
        <fullName evidence="9">Lipoprotein signal peptidase</fullName>
        <ecNumber evidence="9">3.4.23.36</ecNumber>
    </recommendedName>
    <alternativeName>
        <fullName evidence="9">Prolipoprotein signal peptidase</fullName>
    </alternativeName>
    <alternativeName>
        <fullName evidence="9">Signal peptidase II</fullName>
        <shortName evidence="9">SPase II</shortName>
    </alternativeName>
</protein>
<keyword evidence="2 9" id="KW-1003">Cell membrane</keyword>
<name>Q1YRL5_9GAMM</name>
<dbReference type="InterPro" id="IPR001872">
    <property type="entry name" value="Peptidase_A8"/>
</dbReference>
<evidence type="ECO:0000256" key="11">
    <source>
        <dbReference type="RuleBase" id="RU004181"/>
    </source>
</evidence>
<keyword evidence="13" id="KW-1185">Reference proteome</keyword>
<feature type="active site" evidence="9">
    <location>
        <position position="133"/>
    </location>
</feature>
<comment type="subcellular location">
    <subcellularLocation>
        <location evidence="9">Cell membrane</location>
        <topology evidence="9">Multi-pass membrane protein</topology>
    </subcellularLocation>
</comment>
<dbReference type="NCBIfam" id="TIGR00077">
    <property type="entry name" value="lspA"/>
    <property type="match status" value="1"/>
</dbReference>
<accession>Q1YRL5</accession>
<organism evidence="12 13">
    <name type="scientific">gamma proteobacterium HTCC2207</name>
    <dbReference type="NCBI Taxonomy" id="314287"/>
    <lineage>
        <taxon>Bacteria</taxon>
        <taxon>Pseudomonadati</taxon>
        <taxon>Pseudomonadota</taxon>
        <taxon>Gammaproteobacteria</taxon>
        <taxon>Cellvibrionales</taxon>
        <taxon>Porticoccaceae</taxon>
        <taxon>SAR92 clade</taxon>
    </lineage>
</organism>
<dbReference type="UniPathway" id="UPA00665"/>
<keyword evidence="6 9" id="KW-0378">Hydrolase</keyword>
<dbReference type="HAMAP" id="MF_00161">
    <property type="entry name" value="LspA"/>
    <property type="match status" value="1"/>
</dbReference>
<evidence type="ECO:0000256" key="7">
    <source>
        <dbReference type="ARBA" id="ARBA00022989"/>
    </source>
</evidence>
<dbReference type="Proteomes" id="UP000005555">
    <property type="component" value="Unassembled WGS sequence"/>
</dbReference>
<keyword evidence="7 9" id="KW-1133">Transmembrane helix</keyword>
<dbReference type="Pfam" id="PF01252">
    <property type="entry name" value="Peptidase_A8"/>
    <property type="match status" value="1"/>
</dbReference>
<sequence>MPNHSAMPNQSAEVKTLPWLKWFALAATILLLDQLTKLWIMAEFSLGESRYVNGIFNLVRAHNEGAAFGFLSDAGGWQRWLFSIISIVVSVVIAVWLTRLPRQRVLEALGLSLILGGALGNLYDRLILGYVVDFLDFHWAGWHFAAFNVADMAISVGAVLIIIDGLFFQQAEDADAASGAKPEKK</sequence>
<feature type="transmembrane region" description="Helical" evidence="9">
    <location>
        <begin position="80"/>
        <end position="98"/>
    </location>
</feature>
<evidence type="ECO:0000256" key="5">
    <source>
        <dbReference type="ARBA" id="ARBA00022750"/>
    </source>
</evidence>
<dbReference type="PRINTS" id="PR00781">
    <property type="entry name" value="LIPOSIGPTASE"/>
</dbReference>
<evidence type="ECO:0000313" key="13">
    <source>
        <dbReference type="Proteomes" id="UP000005555"/>
    </source>
</evidence>
<evidence type="ECO:0000256" key="2">
    <source>
        <dbReference type="ARBA" id="ARBA00022475"/>
    </source>
</evidence>
<keyword evidence="8 9" id="KW-0472">Membrane</keyword>
<comment type="caution">
    <text evidence="12">The sequence shown here is derived from an EMBL/GenBank/DDBJ whole genome shotgun (WGS) entry which is preliminary data.</text>
</comment>
<dbReference type="GO" id="GO:0004190">
    <property type="term" value="F:aspartic-type endopeptidase activity"/>
    <property type="evidence" value="ECO:0007669"/>
    <property type="project" value="UniProtKB-UniRule"/>
</dbReference>
<dbReference type="eggNOG" id="COG0597">
    <property type="taxonomic scope" value="Bacteria"/>
</dbReference>
<reference evidence="12 13" key="1">
    <citation type="submission" date="2006-03" db="EMBL/GenBank/DDBJ databases">
        <authorList>
            <person name="Giovannoni S.J."/>
            <person name="Cho J.-C."/>
            <person name="Ferriera S."/>
            <person name="Johnson J."/>
            <person name="Kravitz S."/>
            <person name="Halpern A."/>
            <person name="Remington K."/>
            <person name="Beeson K."/>
            <person name="Tran B."/>
            <person name="Rogers Y.-H."/>
            <person name="Friedman R."/>
            <person name="Venter J.C."/>
        </authorList>
    </citation>
    <scope>NUCLEOTIDE SEQUENCE [LARGE SCALE GENOMIC DNA]</scope>
    <source>
        <strain evidence="12 13">HTCC2207</strain>
    </source>
</reference>
<evidence type="ECO:0000256" key="9">
    <source>
        <dbReference type="HAMAP-Rule" id="MF_00161"/>
    </source>
</evidence>
<feature type="transmembrane region" description="Helical" evidence="9">
    <location>
        <begin position="20"/>
        <end position="40"/>
    </location>
</feature>
<dbReference type="PANTHER" id="PTHR33695">
    <property type="entry name" value="LIPOPROTEIN SIGNAL PEPTIDASE"/>
    <property type="match status" value="1"/>
</dbReference>
<dbReference type="STRING" id="314287.GB2207_05357"/>
<keyword evidence="4 9" id="KW-0812">Transmembrane</keyword>
<feature type="transmembrane region" description="Helical" evidence="9">
    <location>
        <begin position="105"/>
        <end position="123"/>
    </location>
</feature>
<feature type="transmembrane region" description="Helical" evidence="9">
    <location>
        <begin position="143"/>
        <end position="163"/>
    </location>
</feature>
<evidence type="ECO:0000256" key="4">
    <source>
        <dbReference type="ARBA" id="ARBA00022692"/>
    </source>
</evidence>
<evidence type="ECO:0000256" key="3">
    <source>
        <dbReference type="ARBA" id="ARBA00022670"/>
    </source>
</evidence>
<keyword evidence="3 9" id="KW-0645">Protease</keyword>
<gene>
    <name evidence="9" type="primary">lspA</name>
    <name evidence="12" type="ORF">GB2207_05357</name>
</gene>
<keyword evidence="12" id="KW-0449">Lipoprotein</keyword>
<dbReference type="AlphaFoldDB" id="Q1YRL5"/>
<comment type="pathway">
    <text evidence="9">Protein modification; lipoprotein biosynthesis (signal peptide cleavage).</text>
</comment>
<dbReference type="HOGENOM" id="CLU_083252_4_0_6"/>
<dbReference type="GO" id="GO:0005886">
    <property type="term" value="C:plasma membrane"/>
    <property type="evidence" value="ECO:0007669"/>
    <property type="project" value="UniProtKB-SubCell"/>
</dbReference>
<dbReference type="EMBL" id="AAPI01000004">
    <property type="protein sequence ID" value="EAS47030.1"/>
    <property type="molecule type" value="Genomic_DNA"/>
</dbReference>
<evidence type="ECO:0000256" key="1">
    <source>
        <dbReference type="ARBA" id="ARBA00006139"/>
    </source>
</evidence>
<comment type="catalytic activity">
    <reaction evidence="9 10">
        <text>Release of signal peptides from bacterial membrane prolipoproteins. Hydrolyzes -Xaa-Yaa-Zaa-|-(S,diacylglyceryl)Cys-, in which Xaa is hydrophobic (preferably Leu), and Yaa (Ala or Ser) and Zaa (Gly or Ala) have small, neutral side chains.</text>
        <dbReference type="EC" id="3.4.23.36"/>
    </reaction>
</comment>